<evidence type="ECO:0000313" key="2">
    <source>
        <dbReference type="Proteomes" id="UP000437562"/>
    </source>
</evidence>
<gene>
    <name evidence="1" type="ORF">BACI71_100213</name>
</gene>
<evidence type="ECO:0000313" key="1">
    <source>
        <dbReference type="EMBL" id="VXB13005.1"/>
    </source>
</evidence>
<dbReference type="AlphaFoldDB" id="A0A653N8F0"/>
<sequence length="58" mass="6855">MNGMNQAFLEISSFLLFYVYANCDRIVTTFCLFRRKVETKLSKRTILLIKKGYGMFHP</sequence>
<protein>
    <submittedName>
        <fullName evidence="1">Uncharacterized protein</fullName>
    </submittedName>
</protein>
<reference evidence="1 2" key="1">
    <citation type="submission" date="2019-10" db="EMBL/GenBank/DDBJ databases">
        <authorList>
            <person name="Karimi E."/>
        </authorList>
    </citation>
    <scope>NUCLEOTIDE SEQUENCE [LARGE SCALE GENOMIC DNA]</scope>
    <source>
        <strain evidence="1">Bacillus sp. 71</strain>
    </source>
</reference>
<dbReference type="Proteomes" id="UP000437562">
    <property type="component" value="Unassembled WGS sequence"/>
</dbReference>
<organism evidence="1 2">
    <name type="scientific">Bacillus mycoides</name>
    <dbReference type="NCBI Taxonomy" id="1405"/>
    <lineage>
        <taxon>Bacteria</taxon>
        <taxon>Bacillati</taxon>
        <taxon>Bacillota</taxon>
        <taxon>Bacilli</taxon>
        <taxon>Bacillales</taxon>
        <taxon>Bacillaceae</taxon>
        <taxon>Bacillus</taxon>
        <taxon>Bacillus cereus group</taxon>
    </lineage>
</organism>
<dbReference type="EMBL" id="CABWMC010000002">
    <property type="protein sequence ID" value="VXB13005.1"/>
    <property type="molecule type" value="Genomic_DNA"/>
</dbReference>
<proteinExistence type="predicted"/>
<name>A0A653N8F0_BACMY</name>
<accession>A0A653N8F0</accession>